<dbReference type="OrthoDB" id="416217at2759"/>
<keyword evidence="1" id="KW-0805">Transcription regulation</keyword>
<reference evidence="7" key="1">
    <citation type="journal article" date="2017" name="Genome Biol.">
        <title>Comparative genomics reveals high biological diversity and specific adaptations in the industrially and medically important fungal genus Aspergillus.</title>
        <authorList>
            <person name="de Vries R.P."/>
            <person name="Riley R."/>
            <person name="Wiebenga A."/>
            <person name="Aguilar-Osorio G."/>
            <person name="Amillis S."/>
            <person name="Uchima C.A."/>
            <person name="Anderluh G."/>
            <person name="Asadollahi M."/>
            <person name="Askin M."/>
            <person name="Barry K."/>
            <person name="Battaglia E."/>
            <person name="Bayram O."/>
            <person name="Benocci T."/>
            <person name="Braus-Stromeyer S.A."/>
            <person name="Caldana C."/>
            <person name="Canovas D."/>
            <person name="Cerqueira G.C."/>
            <person name="Chen F."/>
            <person name="Chen W."/>
            <person name="Choi C."/>
            <person name="Clum A."/>
            <person name="Dos Santos R.A."/>
            <person name="Damasio A.R."/>
            <person name="Diallinas G."/>
            <person name="Emri T."/>
            <person name="Fekete E."/>
            <person name="Flipphi M."/>
            <person name="Freyberg S."/>
            <person name="Gallo A."/>
            <person name="Gournas C."/>
            <person name="Habgood R."/>
            <person name="Hainaut M."/>
            <person name="Harispe M.L."/>
            <person name="Henrissat B."/>
            <person name="Hilden K.S."/>
            <person name="Hope R."/>
            <person name="Hossain A."/>
            <person name="Karabika E."/>
            <person name="Karaffa L."/>
            <person name="Karanyi Z."/>
            <person name="Krasevec N."/>
            <person name="Kuo A."/>
            <person name="Kusch H."/>
            <person name="LaButti K."/>
            <person name="Lagendijk E.L."/>
            <person name="Lapidus A."/>
            <person name="Levasseur A."/>
            <person name="Lindquist E."/>
            <person name="Lipzen A."/>
            <person name="Logrieco A.F."/>
            <person name="MacCabe A."/>
            <person name="Maekelae M.R."/>
            <person name="Malavazi I."/>
            <person name="Melin P."/>
            <person name="Meyer V."/>
            <person name="Mielnichuk N."/>
            <person name="Miskei M."/>
            <person name="Molnar A.P."/>
            <person name="Mule G."/>
            <person name="Ngan C.Y."/>
            <person name="Orejas M."/>
            <person name="Orosz E."/>
            <person name="Ouedraogo J.P."/>
            <person name="Overkamp K.M."/>
            <person name="Park H.-S."/>
            <person name="Perrone G."/>
            <person name="Piumi F."/>
            <person name="Punt P.J."/>
            <person name="Ram A.F."/>
            <person name="Ramon A."/>
            <person name="Rauscher S."/>
            <person name="Record E."/>
            <person name="Riano-Pachon D.M."/>
            <person name="Robert V."/>
            <person name="Roehrig J."/>
            <person name="Ruller R."/>
            <person name="Salamov A."/>
            <person name="Salih N.S."/>
            <person name="Samson R.A."/>
            <person name="Sandor E."/>
            <person name="Sanguinetti M."/>
            <person name="Schuetze T."/>
            <person name="Sepcic K."/>
            <person name="Shelest E."/>
            <person name="Sherlock G."/>
            <person name="Sophianopoulou V."/>
            <person name="Squina F.M."/>
            <person name="Sun H."/>
            <person name="Susca A."/>
            <person name="Todd R.B."/>
            <person name="Tsang A."/>
            <person name="Unkles S.E."/>
            <person name="van de Wiele N."/>
            <person name="van Rossen-Uffink D."/>
            <person name="Oliveira J.V."/>
            <person name="Vesth T.C."/>
            <person name="Visser J."/>
            <person name="Yu J.-H."/>
            <person name="Zhou M."/>
            <person name="Andersen M.R."/>
            <person name="Archer D.B."/>
            <person name="Baker S.E."/>
            <person name="Benoit I."/>
            <person name="Brakhage A.A."/>
            <person name="Braus G.H."/>
            <person name="Fischer R."/>
            <person name="Frisvad J.C."/>
            <person name="Goldman G.H."/>
            <person name="Houbraken J."/>
            <person name="Oakley B."/>
            <person name="Pocsi I."/>
            <person name="Scazzocchio C."/>
            <person name="Seiboth B."/>
            <person name="vanKuyk P.A."/>
            <person name="Wortman J."/>
            <person name="Dyer P.S."/>
            <person name="Grigoriev I.V."/>
        </authorList>
    </citation>
    <scope>NUCLEOTIDE SEQUENCE [LARGE SCALE GENOMIC DNA]</scope>
    <source>
        <strain evidence="7">DTO 134E9</strain>
    </source>
</reference>
<proteinExistence type="predicted"/>
<dbReference type="Proteomes" id="UP000184383">
    <property type="component" value="Unassembled WGS sequence"/>
</dbReference>
<name>A0A1L9RYM6_ASPWE</name>
<dbReference type="PROSITE" id="PS00463">
    <property type="entry name" value="ZN2_CY6_FUNGAL_1"/>
    <property type="match status" value="1"/>
</dbReference>
<feature type="domain" description="Zn(2)-C6 fungal-type" evidence="5">
    <location>
        <begin position="15"/>
        <end position="45"/>
    </location>
</feature>
<accession>A0A1L9RYM6</accession>
<dbReference type="InterPro" id="IPR052400">
    <property type="entry name" value="Zn2-C6_fungal_TF"/>
</dbReference>
<gene>
    <name evidence="6" type="ORF">ASPWEDRAFT_46974</name>
</gene>
<dbReference type="EMBL" id="KV878209">
    <property type="protein sequence ID" value="OJJ40015.1"/>
    <property type="molecule type" value="Genomic_DNA"/>
</dbReference>
<evidence type="ECO:0000256" key="3">
    <source>
        <dbReference type="ARBA" id="ARBA00023163"/>
    </source>
</evidence>
<dbReference type="PROSITE" id="PS50048">
    <property type="entry name" value="ZN2_CY6_FUNGAL_2"/>
    <property type="match status" value="1"/>
</dbReference>
<dbReference type="Pfam" id="PF11951">
    <property type="entry name" value="Fungal_trans_2"/>
    <property type="match status" value="1"/>
</dbReference>
<dbReference type="InterPro" id="IPR021858">
    <property type="entry name" value="Fun_TF"/>
</dbReference>
<dbReference type="VEuPathDB" id="FungiDB:ASPWEDRAFT_46974"/>
<keyword evidence="4" id="KW-0539">Nucleus</keyword>
<dbReference type="SMART" id="SM00066">
    <property type="entry name" value="GAL4"/>
    <property type="match status" value="1"/>
</dbReference>
<evidence type="ECO:0000313" key="6">
    <source>
        <dbReference type="EMBL" id="OJJ40015.1"/>
    </source>
</evidence>
<dbReference type="CDD" id="cd00067">
    <property type="entry name" value="GAL4"/>
    <property type="match status" value="1"/>
</dbReference>
<dbReference type="GO" id="GO:0000981">
    <property type="term" value="F:DNA-binding transcription factor activity, RNA polymerase II-specific"/>
    <property type="evidence" value="ECO:0007669"/>
    <property type="project" value="InterPro"/>
</dbReference>
<dbReference type="InterPro" id="IPR036864">
    <property type="entry name" value="Zn2-C6_fun-type_DNA-bd_sf"/>
</dbReference>
<dbReference type="Pfam" id="PF00172">
    <property type="entry name" value="Zn_clus"/>
    <property type="match status" value="1"/>
</dbReference>
<organism evidence="6 7">
    <name type="scientific">Aspergillus wentii DTO 134E9</name>
    <dbReference type="NCBI Taxonomy" id="1073089"/>
    <lineage>
        <taxon>Eukaryota</taxon>
        <taxon>Fungi</taxon>
        <taxon>Dikarya</taxon>
        <taxon>Ascomycota</taxon>
        <taxon>Pezizomycotina</taxon>
        <taxon>Eurotiomycetes</taxon>
        <taxon>Eurotiomycetidae</taxon>
        <taxon>Eurotiales</taxon>
        <taxon>Aspergillaceae</taxon>
        <taxon>Aspergillus</taxon>
        <taxon>Aspergillus subgen. Cremei</taxon>
    </lineage>
</organism>
<dbReference type="PRINTS" id="PR00755">
    <property type="entry name" value="AFLATOXINBRP"/>
</dbReference>
<dbReference type="GO" id="GO:0008270">
    <property type="term" value="F:zinc ion binding"/>
    <property type="evidence" value="ECO:0007669"/>
    <property type="project" value="InterPro"/>
</dbReference>
<keyword evidence="7" id="KW-1185">Reference proteome</keyword>
<sequence length="390" mass="45035">MAQPGRRTHRKSRNGCHQCKARKIKCDESQPSCRNCVRHGVGCSFVTHPGPSSAHLHEQLASPHSSDTVSPLSIQHLLSHPEPAAVDDLAVSDLEMLHHYSTCTAYTFSRNPTLQTMWRVKVPQIGFSSTYALRAILAISALHLAYLRPDRKHVYVAQAEMHHEAALRMVTPNISKLMEEDGNALFLFSILTCFISCAKPRKLDDFLLMEGGQIAGWLVSFRGTKTIVDHAKDTLWAGPLAPIFTIRGRRSRIRSTRSIEGRRFMQDLEQLIREDVRDERDLHVYLHTIHEMSTCFPDDDAQDIQVFETDDVFSWLLQVSHEYLDFLKEQRPIALVIFGYFCVLLRQLEWTWWMQGWSTHLLSKIYEVLDQEHRYWLQWPLEQIGLAVEY</sequence>
<keyword evidence="3" id="KW-0804">Transcription</keyword>
<evidence type="ECO:0000256" key="1">
    <source>
        <dbReference type="ARBA" id="ARBA00023015"/>
    </source>
</evidence>
<evidence type="ECO:0000313" key="7">
    <source>
        <dbReference type="Proteomes" id="UP000184383"/>
    </source>
</evidence>
<dbReference type="SUPFAM" id="SSF57701">
    <property type="entry name" value="Zn2/Cys6 DNA-binding domain"/>
    <property type="match status" value="1"/>
</dbReference>
<evidence type="ECO:0000256" key="2">
    <source>
        <dbReference type="ARBA" id="ARBA00023125"/>
    </source>
</evidence>
<protein>
    <recommendedName>
        <fullName evidence="5">Zn(2)-C6 fungal-type domain-containing protein</fullName>
    </recommendedName>
</protein>
<dbReference type="InterPro" id="IPR001138">
    <property type="entry name" value="Zn2Cys6_DnaBD"/>
</dbReference>
<dbReference type="GeneID" id="63752729"/>
<dbReference type="PANTHER" id="PTHR47657:SF7">
    <property type="entry name" value="STEROL REGULATORY ELEMENT-BINDING PROTEIN ECM22"/>
    <property type="match status" value="1"/>
</dbReference>
<evidence type="ECO:0000259" key="5">
    <source>
        <dbReference type="PROSITE" id="PS50048"/>
    </source>
</evidence>
<keyword evidence="2" id="KW-0238">DNA-binding</keyword>
<evidence type="ECO:0000256" key="4">
    <source>
        <dbReference type="ARBA" id="ARBA00023242"/>
    </source>
</evidence>
<dbReference type="STRING" id="1073089.A0A1L9RYM6"/>
<dbReference type="AlphaFoldDB" id="A0A1L9RYM6"/>
<dbReference type="GO" id="GO:0003677">
    <property type="term" value="F:DNA binding"/>
    <property type="evidence" value="ECO:0007669"/>
    <property type="project" value="UniProtKB-KW"/>
</dbReference>
<dbReference type="Gene3D" id="4.10.240.10">
    <property type="entry name" value="Zn(2)-C6 fungal-type DNA-binding domain"/>
    <property type="match status" value="1"/>
</dbReference>
<dbReference type="RefSeq" id="XP_040693691.1">
    <property type="nucleotide sequence ID" value="XM_040836881.1"/>
</dbReference>
<dbReference type="PANTHER" id="PTHR47657">
    <property type="entry name" value="STEROL REGULATORY ELEMENT-BINDING PROTEIN ECM22"/>
    <property type="match status" value="1"/>
</dbReference>